<proteinExistence type="predicted"/>
<sequence>MIRGWRKQGLSQALANGIGQRFGLTGPNSPGDDALTPSTDLMPRGRGGAALGVVVAGMCYLACLALGGALLTSDASRAWTRDLDRALTIQIVPRGGADVEAEAQAVIALMEADPAFARVEALSQSASAALIEPWLGNADALMGLPVPLLIHADLAEGASVDLEMLRARIRAIAPNATLDTHARWRDELAGAATVVELVGLGILALVALTTAAIVVFATRSALAANRDTVEVLHLIGARDSFIAGEVQRQFLDTGLKASLGGWAAAAVTFMVFGMAASDGTGDVTLLPQLQMPWTHYLILLAVPVAATALTAIAARMTVMRALAPTL</sequence>
<feature type="domain" description="ABC3 transporter permease C-terminal" evidence="8">
    <location>
        <begin position="202"/>
        <end position="319"/>
    </location>
</feature>
<evidence type="ECO:0000256" key="1">
    <source>
        <dbReference type="ARBA" id="ARBA00004651"/>
    </source>
</evidence>
<protein>
    <submittedName>
        <fullName evidence="9">ABC transporter permease</fullName>
    </submittedName>
</protein>
<keyword evidence="5 7" id="KW-0472">Membrane</keyword>
<evidence type="ECO:0000256" key="2">
    <source>
        <dbReference type="ARBA" id="ARBA00022475"/>
    </source>
</evidence>
<accession>A0A845Q796</accession>
<dbReference type="PANTHER" id="PTHR47755:SF1">
    <property type="entry name" value="CELL DIVISION PROTEIN FTSX"/>
    <property type="match status" value="1"/>
</dbReference>
<feature type="transmembrane region" description="Helical" evidence="7">
    <location>
        <begin position="197"/>
        <end position="217"/>
    </location>
</feature>
<dbReference type="EMBL" id="WXYQ01000001">
    <property type="protein sequence ID" value="NBG94443.1"/>
    <property type="molecule type" value="Genomic_DNA"/>
</dbReference>
<gene>
    <name evidence="9" type="ORF">GTQ45_01695</name>
</gene>
<dbReference type="GeneID" id="300653422"/>
<dbReference type="Pfam" id="PF02687">
    <property type="entry name" value="FtsX"/>
    <property type="match status" value="1"/>
</dbReference>
<keyword evidence="4 7" id="KW-1133">Transmembrane helix</keyword>
<dbReference type="Proteomes" id="UP000470384">
    <property type="component" value="Unassembled WGS sequence"/>
</dbReference>
<dbReference type="OrthoDB" id="9814843at2"/>
<evidence type="ECO:0000256" key="4">
    <source>
        <dbReference type="ARBA" id="ARBA00022989"/>
    </source>
</evidence>
<reference evidence="9 10" key="1">
    <citation type="journal article" date="2016" name="Int. J. Syst. Evol. Microbiol.">
        <title>Pyruvatibacter mobilis gen. nov., sp. nov., a marine bacterium from the culture broth of Picochlorum sp. 122.</title>
        <authorList>
            <person name="Wang G."/>
            <person name="Tang M."/>
            <person name="Wu H."/>
            <person name="Dai S."/>
            <person name="Li T."/>
            <person name="Chen C."/>
            <person name="He H."/>
            <person name="Fan J."/>
            <person name="Xiang W."/>
            <person name="Li X."/>
        </authorList>
    </citation>
    <scope>NUCLEOTIDE SEQUENCE [LARGE SCALE GENOMIC DNA]</scope>
    <source>
        <strain evidence="9 10">GYP-11</strain>
    </source>
</reference>
<comment type="subcellular location">
    <subcellularLocation>
        <location evidence="1">Cell membrane</location>
        <topology evidence="1">Multi-pass membrane protein</topology>
    </subcellularLocation>
</comment>
<dbReference type="InterPro" id="IPR003838">
    <property type="entry name" value="ABC3_permease_C"/>
</dbReference>
<name>A0A845Q796_9HYPH</name>
<dbReference type="AlphaFoldDB" id="A0A845Q796"/>
<keyword evidence="2" id="KW-1003">Cell membrane</keyword>
<evidence type="ECO:0000313" key="10">
    <source>
        <dbReference type="Proteomes" id="UP000470384"/>
    </source>
</evidence>
<dbReference type="GO" id="GO:0005886">
    <property type="term" value="C:plasma membrane"/>
    <property type="evidence" value="ECO:0007669"/>
    <property type="project" value="UniProtKB-SubCell"/>
</dbReference>
<feature type="transmembrane region" description="Helical" evidence="7">
    <location>
        <begin position="49"/>
        <end position="71"/>
    </location>
</feature>
<feature type="transmembrane region" description="Helical" evidence="7">
    <location>
        <begin position="257"/>
        <end position="276"/>
    </location>
</feature>
<evidence type="ECO:0000256" key="5">
    <source>
        <dbReference type="ARBA" id="ARBA00023136"/>
    </source>
</evidence>
<dbReference type="GO" id="GO:0032153">
    <property type="term" value="C:cell division site"/>
    <property type="evidence" value="ECO:0007669"/>
    <property type="project" value="TreeGrafter"/>
</dbReference>
<dbReference type="RefSeq" id="WP_160586538.1">
    <property type="nucleotide sequence ID" value="NZ_BMHN01000001.1"/>
</dbReference>
<keyword evidence="10" id="KW-1185">Reference proteome</keyword>
<evidence type="ECO:0000256" key="3">
    <source>
        <dbReference type="ARBA" id="ARBA00022692"/>
    </source>
</evidence>
<dbReference type="PANTHER" id="PTHR47755">
    <property type="entry name" value="CELL DIVISION PROTEIN FTSX"/>
    <property type="match status" value="1"/>
</dbReference>
<comment type="caution">
    <text evidence="9">The sequence shown here is derived from an EMBL/GenBank/DDBJ whole genome shotgun (WGS) entry which is preliminary data.</text>
</comment>
<evidence type="ECO:0000256" key="6">
    <source>
        <dbReference type="SAM" id="MobiDB-lite"/>
    </source>
</evidence>
<feature type="region of interest" description="Disordered" evidence="6">
    <location>
        <begin position="22"/>
        <end position="41"/>
    </location>
</feature>
<evidence type="ECO:0000259" key="8">
    <source>
        <dbReference type="Pfam" id="PF02687"/>
    </source>
</evidence>
<keyword evidence="3 7" id="KW-0812">Transmembrane</keyword>
<organism evidence="9 10">
    <name type="scientific">Pyruvatibacter mobilis</name>
    <dbReference type="NCBI Taxonomy" id="1712261"/>
    <lineage>
        <taxon>Bacteria</taxon>
        <taxon>Pseudomonadati</taxon>
        <taxon>Pseudomonadota</taxon>
        <taxon>Alphaproteobacteria</taxon>
        <taxon>Hyphomicrobiales</taxon>
        <taxon>Parvibaculaceae</taxon>
        <taxon>Pyruvatibacter</taxon>
    </lineage>
</organism>
<dbReference type="InterPro" id="IPR004513">
    <property type="entry name" value="FtsX"/>
</dbReference>
<feature type="transmembrane region" description="Helical" evidence="7">
    <location>
        <begin position="296"/>
        <end position="314"/>
    </location>
</feature>
<evidence type="ECO:0000256" key="7">
    <source>
        <dbReference type="SAM" id="Phobius"/>
    </source>
</evidence>
<evidence type="ECO:0000313" key="9">
    <source>
        <dbReference type="EMBL" id="NBG94443.1"/>
    </source>
</evidence>
<dbReference type="GO" id="GO:0051301">
    <property type="term" value="P:cell division"/>
    <property type="evidence" value="ECO:0007669"/>
    <property type="project" value="InterPro"/>
</dbReference>